<evidence type="ECO:0000313" key="2">
    <source>
        <dbReference type="Proteomes" id="UP000494363"/>
    </source>
</evidence>
<dbReference type="SUPFAM" id="SSF56059">
    <property type="entry name" value="Glutathione synthetase ATP-binding domain-like"/>
    <property type="match status" value="1"/>
</dbReference>
<protein>
    <recommendedName>
        <fullName evidence="3">ATP-grasp domain-containing protein</fullName>
    </recommendedName>
</protein>
<dbReference type="AlphaFoldDB" id="A0A6J5DIG1"/>
<evidence type="ECO:0008006" key="3">
    <source>
        <dbReference type="Google" id="ProtNLM"/>
    </source>
</evidence>
<sequence>MERLLLVTNLAHEDRGEDLYLAERFGEHYDLTIASPTAAVPLLAAQAVDGCLIRNAWPGRQFKDAFAAIERLTALNSITTYNPLLPGRRGPVENKAYVVDLFQQGYGVIPSYHGPEDMVTAGYPEGQQVLAKPMDGCSSAGIVEMALKDSQPAPGRFVFQPKIVFSFEISFYFIDGHFAWAMRSGGPSADDRWDLTLYDATAAEVDWALAFVHWNNLPYGIERIDVAKLPDGGMLLMEVEDSTPMLSLENLPVAVRNVATRAIVESVCQRVSNSRPSQLASRRRTSPLAGLVAAIAGVAKAFVE</sequence>
<dbReference type="Proteomes" id="UP000494363">
    <property type="component" value="Unassembled WGS sequence"/>
</dbReference>
<name>A0A6J5DIG1_9BURK</name>
<proteinExistence type="predicted"/>
<dbReference type="RefSeq" id="WP_175226497.1">
    <property type="nucleotide sequence ID" value="NZ_CADIKH010000009.1"/>
</dbReference>
<gene>
    <name evidence="1" type="ORF">LMG29542_02209</name>
</gene>
<evidence type="ECO:0000313" key="1">
    <source>
        <dbReference type="EMBL" id="CAB3753979.1"/>
    </source>
</evidence>
<keyword evidence="2" id="KW-1185">Reference proteome</keyword>
<organism evidence="1 2">
    <name type="scientific">Paraburkholderia humisilvae</name>
    <dbReference type="NCBI Taxonomy" id="627669"/>
    <lineage>
        <taxon>Bacteria</taxon>
        <taxon>Pseudomonadati</taxon>
        <taxon>Pseudomonadota</taxon>
        <taxon>Betaproteobacteria</taxon>
        <taxon>Burkholderiales</taxon>
        <taxon>Burkholderiaceae</taxon>
        <taxon>Paraburkholderia</taxon>
    </lineage>
</organism>
<accession>A0A6J5DIG1</accession>
<reference evidence="1 2" key="1">
    <citation type="submission" date="2020-04" db="EMBL/GenBank/DDBJ databases">
        <authorList>
            <person name="De Canck E."/>
        </authorList>
    </citation>
    <scope>NUCLEOTIDE SEQUENCE [LARGE SCALE GENOMIC DNA]</scope>
    <source>
        <strain evidence="1 2">LMG 29542</strain>
    </source>
</reference>
<dbReference type="EMBL" id="CADIKH010000009">
    <property type="protein sequence ID" value="CAB3753979.1"/>
    <property type="molecule type" value="Genomic_DNA"/>
</dbReference>